<dbReference type="Proteomes" id="UP000649955">
    <property type="component" value="Unassembled WGS sequence"/>
</dbReference>
<dbReference type="EMBL" id="BNAW01000054">
    <property type="protein sequence ID" value="GHG42823.1"/>
    <property type="molecule type" value="Genomic_DNA"/>
</dbReference>
<comment type="caution">
    <text evidence="2">The sequence shown here is derived from an EMBL/GenBank/DDBJ whole genome shotgun (WGS) entry which is preliminary data.</text>
</comment>
<evidence type="ECO:0000313" key="2">
    <source>
        <dbReference type="EMBL" id="GHG42823.1"/>
    </source>
</evidence>
<evidence type="ECO:0000313" key="3">
    <source>
        <dbReference type="Proteomes" id="UP000649955"/>
    </source>
</evidence>
<accession>A0ABQ3KPL3</accession>
<sequence>MVKLLRPLISLALALGVTAIAVPGTPAAAGETAYVTKTRTGDAHAGKPRANRT</sequence>
<evidence type="ECO:0000256" key="1">
    <source>
        <dbReference type="SAM" id="SignalP"/>
    </source>
</evidence>
<keyword evidence="1" id="KW-0732">Signal</keyword>
<gene>
    <name evidence="2" type="ORF">GCM10017567_76000</name>
</gene>
<keyword evidence="3" id="KW-1185">Reference proteome</keyword>
<organism evidence="2 3">
    <name type="scientific">Amycolatopsis bullii</name>
    <dbReference type="NCBI Taxonomy" id="941987"/>
    <lineage>
        <taxon>Bacteria</taxon>
        <taxon>Bacillati</taxon>
        <taxon>Actinomycetota</taxon>
        <taxon>Actinomycetes</taxon>
        <taxon>Pseudonocardiales</taxon>
        <taxon>Pseudonocardiaceae</taxon>
        <taxon>Amycolatopsis</taxon>
    </lineage>
</organism>
<proteinExistence type="predicted"/>
<name>A0ABQ3KPL3_9PSEU</name>
<protein>
    <submittedName>
        <fullName evidence="2">Uncharacterized protein</fullName>
    </submittedName>
</protein>
<feature type="chain" id="PRO_5045946647" evidence="1">
    <location>
        <begin position="29"/>
        <end position="53"/>
    </location>
</feature>
<feature type="signal peptide" evidence="1">
    <location>
        <begin position="1"/>
        <end position="28"/>
    </location>
</feature>
<reference evidence="3" key="1">
    <citation type="journal article" date="2019" name="Int. J. Syst. Evol. Microbiol.">
        <title>The Global Catalogue of Microorganisms (GCM) 10K type strain sequencing project: providing services to taxonomists for standard genome sequencing and annotation.</title>
        <authorList>
            <consortium name="The Broad Institute Genomics Platform"/>
            <consortium name="The Broad Institute Genome Sequencing Center for Infectious Disease"/>
            <person name="Wu L."/>
            <person name="Ma J."/>
        </authorList>
    </citation>
    <scope>NUCLEOTIDE SEQUENCE [LARGE SCALE GENOMIC DNA]</scope>
    <source>
        <strain evidence="3">CGMCC 4.7680</strain>
    </source>
</reference>